<dbReference type="HOGENOM" id="CLU_025996_17_3_1"/>
<dbReference type="OrthoDB" id="191769at2759"/>
<dbReference type="eggNOG" id="ENOG502S8BV">
    <property type="taxonomic scope" value="Eukaryota"/>
</dbReference>
<evidence type="ECO:0000256" key="4">
    <source>
        <dbReference type="ARBA" id="ARBA00022679"/>
    </source>
</evidence>
<dbReference type="SUPFAM" id="SSF53448">
    <property type="entry name" value="Nucleotide-diphospho-sugar transferases"/>
    <property type="match status" value="1"/>
</dbReference>
<dbReference type="GeneID" id="16995729"/>
<evidence type="ECO:0000313" key="7">
    <source>
        <dbReference type="EMBL" id="BAM81588.1"/>
    </source>
</evidence>
<keyword evidence="3" id="KW-0328">Glycosyltransferase</keyword>
<dbReference type="AlphaFoldDB" id="M1VJQ3"/>
<evidence type="ECO:0000259" key="6">
    <source>
        <dbReference type="Pfam" id="PF00535"/>
    </source>
</evidence>
<dbReference type="KEGG" id="cme:CYME_CMO241C"/>
<dbReference type="Gene3D" id="3.90.550.10">
    <property type="entry name" value="Spore Coat Polysaccharide Biosynthesis Protein SpsA, Chain A"/>
    <property type="match status" value="1"/>
</dbReference>
<keyword evidence="8" id="KW-1185">Reference proteome</keyword>
<accession>M1VJQ3</accession>
<dbReference type="EMBL" id="AP006497">
    <property type="protein sequence ID" value="BAM81588.1"/>
    <property type="molecule type" value="Genomic_DNA"/>
</dbReference>
<keyword evidence="5" id="KW-0472">Membrane</keyword>
<dbReference type="GO" id="GO:0005886">
    <property type="term" value="C:plasma membrane"/>
    <property type="evidence" value="ECO:0007669"/>
    <property type="project" value="UniProtKB-SubCell"/>
</dbReference>
<keyword evidence="2" id="KW-1003">Cell membrane</keyword>
<dbReference type="GO" id="GO:0016757">
    <property type="term" value="F:glycosyltransferase activity"/>
    <property type="evidence" value="ECO:0007669"/>
    <property type="project" value="UniProtKB-KW"/>
</dbReference>
<organism evidence="7 8">
    <name type="scientific">Cyanidioschyzon merolae (strain NIES-3377 / 10D)</name>
    <name type="common">Unicellular red alga</name>
    <dbReference type="NCBI Taxonomy" id="280699"/>
    <lineage>
        <taxon>Eukaryota</taxon>
        <taxon>Rhodophyta</taxon>
        <taxon>Bangiophyceae</taxon>
        <taxon>Cyanidiales</taxon>
        <taxon>Cyanidiaceae</taxon>
        <taxon>Cyanidioschyzon</taxon>
    </lineage>
</organism>
<dbReference type="STRING" id="280699.M1VJQ3"/>
<dbReference type="PANTHER" id="PTHR43646:SF2">
    <property type="entry name" value="GLYCOSYLTRANSFERASE 2-LIKE DOMAIN-CONTAINING PROTEIN"/>
    <property type="match status" value="1"/>
</dbReference>
<dbReference type="CDD" id="cd02522">
    <property type="entry name" value="GT_2_like_a"/>
    <property type="match status" value="1"/>
</dbReference>
<dbReference type="RefSeq" id="XP_005537624.1">
    <property type="nucleotide sequence ID" value="XM_005537567.1"/>
</dbReference>
<gene>
    <name evidence="7" type="ORF">CYME_CMO241C</name>
</gene>
<evidence type="ECO:0000256" key="1">
    <source>
        <dbReference type="ARBA" id="ARBA00004236"/>
    </source>
</evidence>
<keyword evidence="4" id="KW-0808">Transferase</keyword>
<dbReference type="Pfam" id="PF00535">
    <property type="entry name" value="Glycos_transf_2"/>
    <property type="match status" value="1"/>
</dbReference>
<evidence type="ECO:0000313" key="8">
    <source>
        <dbReference type="Proteomes" id="UP000007014"/>
    </source>
</evidence>
<dbReference type="OMA" id="QMPYGDQ"/>
<proteinExistence type="predicted"/>
<evidence type="ECO:0000256" key="3">
    <source>
        <dbReference type="ARBA" id="ARBA00022676"/>
    </source>
</evidence>
<dbReference type="InterPro" id="IPR001173">
    <property type="entry name" value="Glyco_trans_2-like"/>
</dbReference>
<dbReference type="InterPro" id="IPR026461">
    <property type="entry name" value="Trfase_2_rSAM/seldom_assoc"/>
</dbReference>
<reference evidence="7 8" key="1">
    <citation type="journal article" date="2004" name="Nature">
        <title>Genome sequence of the ultrasmall unicellular red alga Cyanidioschyzon merolae 10D.</title>
        <authorList>
            <person name="Matsuzaki M."/>
            <person name="Misumi O."/>
            <person name="Shin-i T."/>
            <person name="Maruyama S."/>
            <person name="Takahara M."/>
            <person name="Miyagishima S."/>
            <person name="Mori T."/>
            <person name="Nishida K."/>
            <person name="Yagisawa F."/>
            <person name="Nishida K."/>
            <person name="Yoshida Y."/>
            <person name="Nishimura Y."/>
            <person name="Nakao S."/>
            <person name="Kobayashi T."/>
            <person name="Momoyama Y."/>
            <person name="Higashiyama T."/>
            <person name="Minoda A."/>
            <person name="Sano M."/>
            <person name="Nomoto H."/>
            <person name="Oishi K."/>
            <person name="Hayashi H."/>
            <person name="Ohta F."/>
            <person name="Nishizaka S."/>
            <person name="Haga S."/>
            <person name="Miura S."/>
            <person name="Morishita T."/>
            <person name="Kabeya Y."/>
            <person name="Terasawa K."/>
            <person name="Suzuki Y."/>
            <person name="Ishii Y."/>
            <person name="Asakawa S."/>
            <person name="Takano H."/>
            <person name="Ohta N."/>
            <person name="Kuroiwa H."/>
            <person name="Tanaka K."/>
            <person name="Shimizu N."/>
            <person name="Sugano S."/>
            <person name="Sato N."/>
            <person name="Nozaki H."/>
            <person name="Ogasawara N."/>
            <person name="Kohara Y."/>
            <person name="Kuroiwa T."/>
        </authorList>
    </citation>
    <scope>NUCLEOTIDE SEQUENCE [LARGE SCALE GENOMIC DNA]</scope>
    <source>
        <strain evidence="7 8">10D</strain>
    </source>
</reference>
<dbReference type="Gramene" id="CMO241CT">
    <property type="protein sequence ID" value="CMO241CT"/>
    <property type="gene ID" value="CMO241C"/>
</dbReference>
<reference evidence="7 8" key="2">
    <citation type="journal article" date="2007" name="BMC Biol.">
        <title>A 100%-complete sequence reveals unusually simple genomic features in the hot-spring red alga Cyanidioschyzon merolae.</title>
        <authorList>
            <person name="Nozaki H."/>
            <person name="Takano H."/>
            <person name="Misumi O."/>
            <person name="Terasawa K."/>
            <person name="Matsuzaki M."/>
            <person name="Maruyama S."/>
            <person name="Nishida K."/>
            <person name="Yagisawa F."/>
            <person name="Yoshida Y."/>
            <person name="Fujiwara T."/>
            <person name="Takio S."/>
            <person name="Tamura K."/>
            <person name="Chung S.J."/>
            <person name="Nakamura S."/>
            <person name="Kuroiwa H."/>
            <person name="Tanaka K."/>
            <person name="Sato N."/>
            <person name="Kuroiwa T."/>
        </authorList>
    </citation>
    <scope>NUCLEOTIDE SEQUENCE [LARGE SCALE GENOMIC DNA]</scope>
    <source>
        <strain evidence="7 8">10D</strain>
    </source>
</reference>
<protein>
    <recommendedName>
        <fullName evidence="6">Glycosyltransferase 2-like domain-containing protein</fullName>
    </recommendedName>
</protein>
<dbReference type="Proteomes" id="UP000007014">
    <property type="component" value="Chromosome 15"/>
</dbReference>
<evidence type="ECO:0000256" key="2">
    <source>
        <dbReference type="ARBA" id="ARBA00022475"/>
    </source>
</evidence>
<name>M1VJQ3_CYAM1</name>
<dbReference type="InterPro" id="IPR029044">
    <property type="entry name" value="Nucleotide-diphossugar_trans"/>
</dbReference>
<dbReference type="PANTHER" id="PTHR43646">
    <property type="entry name" value="GLYCOSYLTRANSFERASE"/>
    <property type="match status" value="1"/>
</dbReference>
<feature type="domain" description="Glycosyltransferase 2-like" evidence="6">
    <location>
        <begin position="13"/>
        <end position="128"/>
    </location>
</feature>
<evidence type="ECO:0000256" key="5">
    <source>
        <dbReference type="ARBA" id="ARBA00023136"/>
    </source>
</evidence>
<sequence>MSQSPTYQPLRLSVIIPALNEAQVIARAIESVYDRAVRQRAAVESLRPSCEQSLVLHEVLLVDGGSVDDTCSRAKRLAQRSAYKNFRIVHLPSTQRTCRANQQNWGARLAQGDILLFLHADTTLPFQYPQVIARTLGLIQTNTSGESKARMRHPALGAFSLEFTESSWVLRLVAWGANLRSRLFRAPYGDQGIFLRKQTFQDLEGFPADWPLLDDVALGHRALRRFGWGNACRIAPEHVQTSARRYQKLGVLNTVLLNQCILLGFALGVPVDALARWYRAPRTLIRDALLRTHMHENLSPAVTLRLRRPSPTEAFTVAREMQAHHRAWISIPSIFHQNGAAQEKPTASA</sequence>
<comment type="subcellular location">
    <subcellularLocation>
        <location evidence="1">Cell membrane</location>
    </subcellularLocation>
</comment>